<proteinExistence type="predicted"/>
<dbReference type="Proteomes" id="UP000783213">
    <property type="component" value="Unassembled WGS sequence"/>
</dbReference>
<dbReference type="EMBL" id="RCSX01000012">
    <property type="protein sequence ID" value="KAF7927481.1"/>
    <property type="molecule type" value="Genomic_DNA"/>
</dbReference>
<reference evidence="1 2" key="1">
    <citation type="journal article" date="2020" name="Genome Biol. Evol.">
        <title>Comparative genomics of Sclerotiniaceae.</title>
        <authorList>
            <person name="Valero Jimenez C.A."/>
            <person name="Steentjes M."/>
            <person name="Scholten O.E."/>
            <person name="Van Kan J.A.L."/>
        </authorList>
    </citation>
    <scope>NUCLEOTIDE SEQUENCE [LARGE SCALE GENOMIC DNA]</scope>
    <source>
        <strain evidence="1 2">B1</strain>
    </source>
</reference>
<dbReference type="GeneID" id="62232637"/>
<gene>
    <name evidence="1" type="ORF">EAE98_005863</name>
</gene>
<evidence type="ECO:0000313" key="2">
    <source>
        <dbReference type="Proteomes" id="UP000783213"/>
    </source>
</evidence>
<keyword evidence="2" id="KW-1185">Reference proteome</keyword>
<sequence>MATPPVTTSDSEIPVVPFLPSILSIRISALTPSCLLPPLPPTPPPASTPPPKCPKVSPCPRYPTPIFFTHSNPNPNNILINPPSFRTSALVDKECAGFYPDDWEKIQSLYSKPGNVFWKSLLQRVIFEFEDKMKIEM</sequence>
<accession>A0ABQ7IL07</accession>
<comment type="caution">
    <text evidence="1">The sequence shown here is derived from an EMBL/GenBank/DDBJ whole genome shotgun (WGS) entry which is preliminary data.</text>
</comment>
<name>A0ABQ7IL07_9HELO</name>
<evidence type="ECO:0000313" key="1">
    <source>
        <dbReference type="EMBL" id="KAF7927481.1"/>
    </source>
</evidence>
<organism evidence="1 2">
    <name type="scientific">Botrytis deweyae</name>
    <dbReference type="NCBI Taxonomy" id="2478750"/>
    <lineage>
        <taxon>Eukaryota</taxon>
        <taxon>Fungi</taxon>
        <taxon>Dikarya</taxon>
        <taxon>Ascomycota</taxon>
        <taxon>Pezizomycotina</taxon>
        <taxon>Leotiomycetes</taxon>
        <taxon>Helotiales</taxon>
        <taxon>Sclerotiniaceae</taxon>
        <taxon>Botrytis</taxon>
    </lineage>
</organism>
<dbReference type="RefSeq" id="XP_038809880.1">
    <property type="nucleotide sequence ID" value="XM_038953485.1"/>
</dbReference>
<protein>
    <submittedName>
        <fullName evidence="1">Uncharacterized protein</fullName>
    </submittedName>
</protein>